<gene>
    <name evidence="7" type="ORF">BU072_12350</name>
    <name evidence="8" type="ORF">I6J37_02555</name>
</gene>
<dbReference type="Pfam" id="PF01061">
    <property type="entry name" value="ABC2_membrane"/>
    <property type="match status" value="1"/>
</dbReference>
<dbReference type="EMBL" id="PZFK01000035">
    <property type="protein sequence ID" value="PTI28088.1"/>
    <property type="molecule type" value="Genomic_DNA"/>
</dbReference>
<dbReference type="GO" id="GO:0140359">
    <property type="term" value="F:ABC-type transporter activity"/>
    <property type="evidence" value="ECO:0007669"/>
    <property type="project" value="InterPro"/>
</dbReference>
<dbReference type="InterPro" id="IPR051784">
    <property type="entry name" value="Nod_factor_ABC_transporter"/>
</dbReference>
<feature type="domain" description="ABC-2 type transporter transmembrane" evidence="6">
    <location>
        <begin position="2"/>
        <end position="199"/>
    </location>
</feature>
<reference evidence="7 9" key="1">
    <citation type="journal article" date="2016" name="Front. Microbiol.">
        <title>Comprehensive Phylogenetic Analysis of Bovine Non-aureus Staphylococci Species Based on Whole-Genome Sequencing.</title>
        <authorList>
            <person name="Naushad S."/>
            <person name="Barkema H.W."/>
            <person name="Luby C."/>
            <person name="Condas L.A."/>
            <person name="Nobrega D.B."/>
            <person name="Carson D.A."/>
            <person name="De Buck J."/>
        </authorList>
    </citation>
    <scope>NUCLEOTIDE SEQUENCE [LARGE SCALE GENOMIC DNA]</scope>
    <source>
        <strain evidence="7 9">SNUC 2204</strain>
    </source>
</reference>
<dbReference type="RefSeq" id="WP_103323572.1">
    <property type="nucleotide sequence ID" value="NZ_BMDF01000014.1"/>
</dbReference>
<protein>
    <submittedName>
        <fullName evidence="7">ABC transporter permease</fullName>
    </submittedName>
</protein>
<evidence type="ECO:0000313" key="8">
    <source>
        <dbReference type="EMBL" id="QRO85604.1"/>
    </source>
</evidence>
<dbReference type="PIRSF" id="PIRSF006648">
    <property type="entry name" value="DrrB"/>
    <property type="match status" value="1"/>
</dbReference>
<keyword evidence="4 5" id="KW-0472">Membrane</keyword>
<dbReference type="AlphaFoldDB" id="A0A2T4PQL4"/>
<dbReference type="InterPro" id="IPR013525">
    <property type="entry name" value="ABC2_TM"/>
</dbReference>
<dbReference type="GeneID" id="64115570"/>
<name>A0A2T4PQL4_9STAP</name>
<feature type="transmembrane region" description="Helical" evidence="5">
    <location>
        <begin position="163"/>
        <end position="180"/>
    </location>
</feature>
<feature type="transmembrane region" description="Helical" evidence="5">
    <location>
        <begin position="20"/>
        <end position="40"/>
    </location>
</feature>
<evidence type="ECO:0000256" key="4">
    <source>
        <dbReference type="ARBA" id="ARBA00023136"/>
    </source>
</evidence>
<dbReference type="OrthoDB" id="63188at2"/>
<dbReference type="PANTHER" id="PTHR43229">
    <property type="entry name" value="NODULATION PROTEIN J"/>
    <property type="match status" value="1"/>
</dbReference>
<evidence type="ECO:0000313" key="7">
    <source>
        <dbReference type="EMBL" id="PTI28088.1"/>
    </source>
</evidence>
<comment type="subcellular location">
    <subcellularLocation>
        <location evidence="1">Membrane</location>
        <topology evidence="1">Multi-pass membrane protein</topology>
    </subcellularLocation>
</comment>
<evidence type="ECO:0000259" key="6">
    <source>
        <dbReference type="Pfam" id="PF01061"/>
    </source>
</evidence>
<evidence type="ECO:0000256" key="3">
    <source>
        <dbReference type="ARBA" id="ARBA00022989"/>
    </source>
</evidence>
<dbReference type="GO" id="GO:0043190">
    <property type="term" value="C:ATP-binding cassette (ABC) transporter complex"/>
    <property type="evidence" value="ECO:0007669"/>
    <property type="project" value="InterPro"/>
</dbReference>
<feature type="transmembrane region" description="Helical" evidence="5">
    <location>
        <begin position="131"/>
        <end position="151"/>
    </location>
</feature>
<dbReference type="PANTHER" id="PTHR43229:SF2">
    <property type="entry name" value="NODULATION PROTEIN J"/>
    <property type="match status" value="1"/>
</dbReference>
<evidence type="ECO:0000256" key="1">
    <source>
        <dbReference type="ARBA" id="ARBA00004141"/>
    </source>
</evidence>
<feature type="transmembrane region" description="Helical" evidence="5">
    <location>
        <begin position="214"/>
        <end position="236"/>
    </location>
</feature>
<reference evidence="7" key="2">
    <citation type="submission" date="2018-03" db="EMBL/GenBank/DDBJ databases">
        <authorList>
            <person name="Keele B.F."/>
        </authorList>
    </citation>
    <scope>NUCLEOTIDE SEQUENCE</scope>
    <source>
        <strain evidence="7">SNUC 2204</strain>
    </source>
</reference>
<evidence type="ECO:0000313" key="10">
    <source>
        <dbReference type="Proteomes" id="UP000627155"/>
    </source>
</evidence>
<feature type="transmembrane region" description="Helical" evidence="5">
    <location>
        <begin position="93"/>
        <end position="119"/>
    </location>
</feature>
<organism evidence="7 9">
    <name type="scientific">Mammaliicoccus vitulinus</name>
    <dbReference type="NCBI Taxonomy" id="71237"/>
    <lineage>
        <taxon>Bacteria</taxon>
        <taxon>Bacillati</taxon>
        <taxon>Bacillota</taxon>
        <taxon>Bacilli</taxon>
        <taxon>Bacillales</taxon>
        <taxon>Staphylococcaceae</taxon>
        <taxon>Mammaliicoccus</taxon>
    </lineage>
</organism>
<proteinExistence type="predicted"/>
<sequence>MLWAYFKSELLLISRKKSYLILSIMLPLVLYLIFTAMLDLPKEYETKFYKEYMFSMATFSLSSFCIMTFPLEMIEDKKIGWAKNLFKTPLSPIYYYAGKVMKLMCMFCIAIIALFLVGGLYRGVEMSVGEWMGSGILLWIGASMFLSIGILISQMKDLQKASAAANILYLGLAIVGGLWFPTDQFPDWLKEVSYVTPTYNLKELSLSFTTNSGINFESLLILAVYCILFISIALLIRKKTEVI</sequence>
<keyword evidence="10" id="KW-1185">Reference proteome</keyword>
<evidence type="ECO:0000256" key="2">
    <source>
        <dbReference type="ARBA" id="ARBA00022692"/>
    </source>
</evidence>
<keyword evidence="3 5" id="KW-1133">Transmembrane helix</keyword>
<accession>A0A2T4PQL4</accession>
<dbReference type="EMBL" id="CP069486">
    <property type="protein sequence ID" value="QRO85604.1"/>
    <property type="molecule type" value="Genomic_DNA"/>
</dbReference>
<feature type="transmembrane region" description="Helical" evidence="5">
    <location>
        <begin position="52"/>
        <end position="72"/>
    </location>
</feature>
<dbReference type="InterPro" id="IPR000412">
    <property type="entry name" value="ABC_2_transport"/>
</dbReference>
<keyword evidence="2 5" id="KW-0812">Transmembrane</keyword>
<evidence type="ECO:0000313" key="9">
    <source>
        <dbReference type="Proteomes" id="UP000241209"/>
    </source>
</evidence>
<dbReference type="STRING" id="1167632.GCA_000286335_02511"/>
<evidence type="ECO:0000256" key="5">
    <source>
        <dbReference type="SAM" id="Phobius"/>
    </source>
</evidence>
<dbReference type="Proteomes" id="UP000627155">
    <property type="component" value="Chromosome"/>
</dbReference>
<dbReference type="Proteomes" id="UP000241209">
    <property type="component" value="Unassembled WGS sequence"/>
</dbReference>
<reference evidence="8 10" key="3">
    <citation type="submission" date="2021-02" db="EMBL/GenBank/DDBJ databases">
        <title>FDA dAtabase for Regulatory Grade micrObial Sequences (FDA-ARGOS): Supporting development and validation of Infectious Disease Dx tests.</title>
        <authorList>
            <person name="Sproer C."/>
            <person name="Gronow S."/>
            <person name="Severitt S."/>
            <person name="Schroder I."/>
            <person name="Tallon L."/>
            <person name="Sadzewicz L."/>
            <person name="Zhao X."/>
            <person name="Boylan J."/>
            <person name="Ott S."/>
            <person name="Bowen H."/>
            <person name="Vavikolanu K."/>
            <person name="Mehta A."/>
            <person name="Aluvathingal J."/>
            <person name="Nadendla S."/>
            <person name="Lowell S."/>
            <person name="Myers T."/>
            <person name="Yan Y."/>
            <person name="Sichtig H."/>
        </authorList>
    </citation>
    <scope>NUCLEOTIDE SEQUENCE [LARGE SCALE GENOMIC DNA]</scope>
    <source>
        <strain evidence="8 10">FDAARGOS_1207</strain>
    </source>
</reference>